<dbReference type="InterPro" id="IPR046032">
    <property type="entry name" value="DUF5990"/>
</dbReference>
<protein>
    <recommendedName>
        <fullName evidence="3">Monooxygenase</fullName>
    </recommendedName>
</protein>
<proteinExistence type="predicted"/>
<dbReference type="Pfam" id="PF19452">
    <property type="entry name" value="DUF5990"/>
    <property type="match status" value="1"/>
</dbReference>
<accession>A0A2N3VHV2</accession>
<dbReference type="AlphaFoldDB" id="A0A2N3VHV2"/>
<dbReference type="OrthoDB" id="3783022at2"/>
<keyword evidence="2" id="KW-1185">Reference proteome</keyword>
<sequence length="147" mass="15998">MRIRIVGTDLPGSTCRPPGIETAYSNIHVGVQRKNRPGELLDLQRGDAETVTWTVECAVDESGIRGPYVQGRPGERFLYLSWVTVDDAATRTMFRRAKLMLADIPAETLSAAIESGVLEARLGLTDATGNPVCARVQPASIRWTATT</sequence>
<reference evidence="1 2" key="1">
    <citation type="submission" date="2017-12" db="EMBL/GenBank/DDBJ databases">
        <title>Sequencing the genomes of 1000 Actinobacteria strains.</title>
        <authorList>
            <person name="Klenk H.-P."/>
        </authorList>
    </citation>
    <scope>NUCLEOTIDE SEQUENCE [LARGE SCALE GENOMIC DNA]</scope>
    <source>
        <strain evidence="1 2">DSM 44489</strain>
    </source>
</reference>
<dbReference type="RefSeq" id="WP_101468654.1">
    <property type="nucleotide sequence ID" value="NZ_PJMW01000002.1"/>
</dbReference>
<comment type="caution">
    <text evidence="1">The sequence shown here is derived from an EMBL/GenBank/DDBJ whole genome shotgun (WGS) entry which is preliminary data.</text>
</comment>
<evidence type="ECO:0000313" key="2">
    <source>
        <dbReference type="Proteomes" id="UP000233766"/>
    </source>
</evidence>
<gene>
    <name evidence="1" type="ORF">ATK86_5659</name>
</gene>
<name>A0A2N3VHV2_9NOCA</name>
<organism evidence="1 2">
    <name type="scientific">Nocardia fluminea</name>
    <dbReference type="NCBI Taxonomy" id="134984"/>
    <lineage>
        <taxon>Bacteria</taxon>
        <taxon>Bacillati</taxon>
        <taxon>Actinomycetota</taxon>
        <taxon>Actinomycetes</taxon>
        <taxon>Mycobacteriales</taxon>
        <taxon>Nocardiaceae</taxon>
        <taxon>Nocardia</taxon>
    </lineage>
</organism>
<dbReference type="EMBL" id="PJMW01000002">
    <property type="protein sequence ID" value="PKV81196.1"/>
    <property type="molecule type" value="Genomic_DNA"/>
</dbReference>
<evidence type="ECO:0000313" key="1">
    <source>
        <dbReference type="EMBL" id="PKV81196.1"/>
    </source>
</evidence>
<evidence type="ECO:0008006" key="3">
    <source>
        <dbReference type="Google" id="ProtNLM"/>
    </source>
</evidence>
<dbReference type="Proteomes" id="UP000233766">
    <property type="component" value="Unassembled WGS sequence"/>
</dbReference>